<dbReference type="InterPro" id="IPR011322">
    <property type="entry name" value="N-reg_PII-like_a/b"/>
</dbReference>
<protein>
    <submittedName>
        <fullName evidence="2">P-II family nitrogen regulator</fullName>
    </submittedName>
</protein>
<dbReference type="EMBL" id="JBGEWD010000004">
    <property type="protein sequence ID" value="MEY7999703.1"/>
    <property type="molecule type" value="Genomic_DNA"/>
</dbReference>
<dbReference type="Pfam" id="PF00543">
    <property type="entry name" value="P-II"/>
    <property type="match status" value="1"/>
</dbReference>
<keyword evidence="3" id="KW-1185">Reference proteome</keyword>
<proteinExistence type="inferred from homology"/>
<dbReference type="PROSITE" id="PS51343">
    <property type="entry name" value="PII_GLNB_DOM"/>
    <property type="match status" value="1"/>
</dbReference>
<dbReference type="PANTHER" id="PTHR30115">
    <property type="entry name" value="NITROGEN REGULATORY PROTEIN P-II"/>
    <property type="match status" value="1"/>
</dbReference>
<dbReference type="PROSITE" id="PS00638">
    <property type="entry name" value="PII_GLNB_CTER"/>
    <property type="match status" value="1"/>
</dbReference>
<gene>
    <name evidence="2" type="ORF">AB8U03_05690</name>
</gene>
<comment type="similarity">
    <text evidence="1">Belongs to the P(II) protein family.</text>
</comment>
<dbReference type="InterPro" id="IPR017918">
    <property type="entry name" value="N-reg_PII_CS"/>
</dbReference>
<name>A0ABV4BMH6_9CLOT</name>
<dbReference type="InterPro" id="IPR015867">
    <property type="entry name" value="N-reg_PII/ATP_PRibTrfase_C"/>
</dbReference>
<dbReference type="PRINTS" id="PR00340">
    <property type="entry name" value="PIIGLNB"/>
</dbReference>
<comment type="caution">
    <text evidence="2">The sequence shown here is derived from an EMBL/GenBank/DDBJ whole genome shotgun (WGS) entry which is preliminary data.</text>
</comment>
<dbReference type="RefSeq" id="WP_369703592.1">
    <property type="nucleotide sequence ID" value="NZ_JBGEWD010000004.1"/>
</dbReference>
<organism evidence="2 3">
    <name type="scientific">Clostridium moutaii</name>
    <dbReference type="NCBI Taxonomy" id="3240932"/>
    <lineage>
        <taxon>Bacteria</taxon>
        <taxon>Bacillati</taxon>
        <taxon>Bacillota</taxon>
        <taxon>Clostridia</taxon>
        <taxon>Eubacteriales</taxon>
        <taxon>Clostridiaceae</taxon>
        <taxon>Clostridium</taxon>
    </lineage>
</organism>
<dbReference type="PANTHER" id="PTHR30115:SF11">
    <property type="entry name" value="NITROGEN REGULATORY PROTEIN P-II HOMOLOG"/>
    <property type="match status" value="1"/>
</dbReference>
<sequence>MADKLTKVDIITSKGKFEELKKALGDIGIAGMTVTNVLGCGMQKGHKEYYRGLTMDINLVPKVKIEIIVCEVPVDLVVETAKKVLHTGEMGDGKIFVYNVENVIRISTGDEGKAALQYGDKDK</sequence>
<evidence type="ECO:0000313" key="2">
    <source>
        <dbReference type="EMBL" id="MEY7999703.1"/>
    </source>
</evidence>
<dbReference type="SMART" id="SM00938">
    <property type="entry name" value="P-II"/>
    <property type="match status" value="1"/>
</dbReference>
<dbReference type="Proteomes" id="UP001564657">
    <property type="component" value="Unassembled WGS sequence"/>
</dbReference>
<dbReference type="Gene3D" id="3.30.70.120">
    <property type="match status" value="1"/>
</dbReference>
<accession>A0ABV4BMH6</accession>
<reference evidence="2 3" key="1">
    <citation type="submission" date="2024-08" db="EMBL/GenBank/DDBJ databases">
        <title>Clostridium lapicellarii sp. nov., and Clostridium renhuaiense sp. nov., two species isolated from the mud in a fermentation cellar used for producing sauce-flavour Chinese liquors.</title>
        <authorList>
            <person name="Yang F."/>
            <person name="Wang H."/>
            <person name="Chen L.Q."/>
            <person name="Zhou N."/>
            <person name="Lu J.J."/>
            <person name="Pu X.X."/>
            <person name="Wan B."/>
            <person name="Wang L."/>
            <person name="Liu S.J."/>
        </authorList>
    </citation>
    <scope>NUCLEOTIDE SEQUENCE [LARGE SCALE GENOMIC DNA]</scope>
    <source>
        <strain evidence="2 3">MT-5</strain>
    </source>
</reference>
<dbReference type="InterPro" id="IPR002187">
    <property type="entry name" value="N-reg_PII"/>
</dbReference>
<evidence type="ECO:0000313" key="3">
    <source>
        <dbReference type="Proteomes" id="UP001564657"/>
    </source>
</evidence>
<evidence type="ECO:0000256" key="1">
    <source>
        <dbReference type="RuleBase" id="RU003936"/>
    </source>
</evidence>
<dbReference type="SUPFAM" id="SSF54913">
    <property type="entry name" value="GlnB-like"/>
    <property type="match status" value="1"/>
</dbReference>